<feature type="compositionally biased region" description="Low complexity" evidence="1">
    <location>
        <begin position="12"/>
        <end position="24"/>
    </location>
</feature>
<protein>
    <submittedName>
        <fullName evidence="2">Uncharacterized protein</fullName>
    </submittedName>
</protein>
<evidence type="ECO:0000256" key="1">
    <source>
        <dbReference type="SAM" id="MobiDB-lite"/>
    </source>
</evidence>
<organism evidence="2 3">
    <name type="scientific">Bodo saltans</name>
    <name type="common">Flagellated protozoan</name>
    <dbReference type="NCBI Taxonomy" id="75058"/>
    <lineage>
        <taxon>Eukaryota</taxon>
        <taxon>Discoba</taxon>
        <taxon>Euglenozoa</taxon>
        <taxon>Kinetoplastea</taxon>
        <taxon>Metakinetoplastina</taxon>
        <taxon>Eubodonida</taxon>
        <taxon>Bodonidae</taxon>
        <taxon>Bodo</taxon>
    </lineage>
</organism>
<feature type="compositionally biased region" description="Acidic residues" evidence="1">
    <location>
        <begin position="142"/>
        <end position="153"/>
    </location>
</feature>
<dbReference type="EMBL" id="CYKH01001939">
    <property type="protein sequence ID" value="CUG91541.1"/>
    <property type="molecule type" value="Genomic_DNA"/>
</dbReference>
<reference evidence="3" key="1">
    <citation type="submission" date="2015-09" db="EMBL/GenBank/DDBJ databases">
        <authorList>
            <consortium name="Pathogen Informatics"/>
        </authorList>
    </citation>
    <scope>NUCLEOTIDE SEQUENCE [LARGE SCALE GENOMIC DNA]</scope>
    <source>
        <strain evidence="3">Lake Konstanz</strain>
    </source>
</reference>
<feature type="compositionally biased region" description="Low complexity" evidence="1">
    <location>
        <begin position="65"/>
        <end position="83"/>
    </location>
</feature>
<dbReference type="Proteomes" id="UP000051952">
    <property type="component" value="Unassembled WGS sequence"/>
</dbReference>
<feature type="region of interest" description="Disordered" evidence="1">
    <location>
        <begin position="1"/>
        <end position="158"/>
    </location>
</feature>
<gene>
    <name evidence="2" type="ORF">BSAL_32595</name>
</gene>
<keyword evidence="3" id="KW-1185">Reference proteome</keyword>
<name>A0A0S4JJ83_BODSA</name>
<proteinExistence type="predicted"/>
<dbReference type="VEuPathDB" id="TriTrypDB:BSAL_32595"/>
<evidence type="ECO:0000313" key="2">
    <source>
        <dbReference type="EMBL" id="CUG91541.1"/>
    </source>
</evidence>
<sequence length="328" mass="35456">MVRAEAPSATVDSDASRSPPAASPRTKKIGAPVPRSLRPKSPPASFRLQAAAPPPAAPGGKTVVRDSSLTTTVTSVTPSSAQVPQDHPMVVSPATSSMKEREGQVPLVTSRRGGQSFGTAPQKRITNHPPIKAPVTATQADAYDDDYGDDDDDNAPRVFMMPTELQYVHRVVAASPSPDDGRRQQYQQGVLTSDAHWELEGRRSSSRQREPDDGPQQQQKHLSRAGSTAADRQYAAMRLEEYLVELLVEGRQDEYAQVKHALDQEWMSMTTPSSAATATSSSSGQAILSSSPPTTRWPPPANYDQTTARDSGVALLSSEVYWELVDRL</sequence>
<accession>A0A0S4JJ83</accession>
<evidence type="ECO:0000313" key="3">
    <source>
        <dbReference type="Proteomes" id="UP000051952"/>
    </source>
</evidence>
<feature type="region of interest" description="Disordered" evidence="1">
    <location>
        <begin position="272"/>
        <end position="309"/>
    </location>
</feature>
<feature type="compositionally biased region" description="Low complexity" evidence="1">
    <location>
        <begin position="272"/>
        <end position="294"/>
    </location>
</feature>
<feature type="compositionally biased region" description="Basic and acidic residues" evidence="1">
    <location>
        <begin position="195"/>
        <end position="212"/>
    </location>
</feature>
<dbReference type="AlphaFoldDB" id="A0A0S4JJ83"/>
<feature type="region of interest" description="Disordered" evidence="1">
    <location>
        <begin position="190"/>
        <end position="229"/>
    </location>
</feature>